<feature type="region of interest" description="Disordered" evidence="1">
    <location>
        <begin position="202"/>
        <end position="222"/>
    </location>
</feature>
<protein>
    <submittedName>
        <fullName evidence="2">Uncharacterized protein</fullName>
    </submittedName>
</protein>
<dbReference type="RefSeq" id="WP_145262400.1">
    <property type="nucleotide sequence ID" value="NZ_CP036316.1"/>
</dbReference>
<gene>
    <name evidence="2" type="ORF">V22_21140</name>
</gene>
<proteinExistence type="predicted"/>
<evidence type="ECO:0000313" key="2">
    <source>
        <dbReference type="EMBL" id="QDT64871.1"/>
    </source>
</evidence>
<accession>A0A517T910</accession>
<reference evidence="2 3" key="1">
    <citation type="submission" date="2019-02" db="EMBL/GenBank/DDBJ databases">
        <title>Deep-cultivation of Planctomycetes and their phenomic and genomic characterization uncovers novel biology.</title>
        <authorList>
            <person name="Wiegand S."/>
            <person name="Jogler M."/>
            <person name="Boedeker C."/>
            <person name="Pinto D."/>
            <person name="Vollmers J."/>
            <person name="Rivas-Marin E."/>
            <person name="Kohn T."/>
            <person name="Peeters S.H."/>
            <person name="Heuer A."/>
            <person name="Rast P."/>
            <person name="Oberbeckmann S."/>
            <person name="Bunk B."/>
            <person name="Jeske O."/>
            <person name="Meyerdierks A."/>
            <person name="Storesund J.E."/>
            <person name="Kallscheuer N."/>
            <person name="Luecker S."/>
            <person name="Lage O.M."/>
            <person name="Pohl T."/>
            <person name="Merkel B.J."/>
            <person name="Hornburger P."/>
            <person name="Mueller R.-W."/>
            <person name="Bruemmer F."/>
            <person name="Labrenz M."/>
            <person name="Spormann A.M."/>
            <person name="Op den Camp H."/>
            <person name="Overmann J."/>
            <person name="Amann R."/>
            <person name="Jetten M.S.M."/>
            <person name="Mascher T."/>
            <person name="Medema M.H."/>
            <person name="Devos D.P."/>
            <person name="Kaster A.-K."/>
            <person name="Ovreas L."/>
            <person name="Rohde M."/>
            <person name="Galperin M.Y."/>
            <person name="Jogler C."/>
        </authorList>
    </citation>
    <scope>NUCLEOTIDE SEQUENCE [LARGE SCALE GENOMIC DNA]</scope>
    <source>
        <strain evidence="2 3">V22</strain>
    </source>
</reference>
<keyword evidence="3" id="KW-1185">Reference proteome</keyword>
<evidence type="ECO:0000313" key="3">
    <source>
        <dbReference type="Proteomes" id="UP000319976"/>
    </source>
</evidence>
<organism evidence="2 3">
    <name type="scientific">Calycomorphotria hydatis</name>
    <dbReference type="NCBI Taxonomy" id="2528027"/>
    <lineage>
        <taxon>Bacteria</taxon>
        <taxon>Pseudomonadati</taxon>
        <taxon>Planctomycetota</taxon>
        <taxon>Planctomycetia</taxon>
        <taxon>Planctomycetales</taxon>
        <taxon>Planctomycetaceae</taxon>
        <taxon>Calycomorphotria</taxon>
    </lineage>
</organism>
<dbReference type="Proteomes" id="UP000319976">
    <property type="component" value="Chromosome"/>
</dbReference>
<dbReference type="OrthoDB" id="9815193at2"/>
<dbReference type="KEGG" id="chya:V22_21140"/>
<name>A0A517T910_9PLAN</name>
<sequence length="389" mass="43339">MGKKAAAKQSVKKTDQQKKSAPKAKQIASDDLPRKTLEEAIRVARVIKDDYAGKLATWEDIAKSIGFAASNPNNKYYLWAATAYGIIEKTDDEQYRITETGRKILAPTYENEDLEGKVLAIGKPTILARFYSDYGSSQLPSNDIFRNVLEQKYSIPDTRVEETIQLILNNARYAGLLDESDEGKYRLRSASAAIGVGDTADFESSDEEFDTGPNASFVPDDESTDYTNSCFIITPIGEDGSDERKHADAMLKHLIEPVLKQEGIKAIRADKISKPGHITKQVIEHIAYCKLCITDMSFKNQNAHYELGVRHAFKLPSIQIIRKGDKIPFDVSQGRTIIIDTSDPYTIMDRIVSAKAELHEHVKALLSGAKNQEESPITMYLPKLSVKMG</sequence>
<dbReference type="AlphaFoldDB" id="A0A517T910"/>
<dbReference type="EMBL" id="CP036316">
    <property type="protein sequence ID" value="QDT64871.1"/>
    <property type="molecule type" value="Genomic_DNA"/>
</dbReference>
<evidence type="ECO:0000256" key="1">
    <source>
        <dbReference type="SAM" id="MobiDB-lite"/>
    </source>
</evidence>
<feature type="region of interest" description="Disordered" evidence="1">
    <location>
        <begin position="1"/>
        <end position="29"/>
    </location>
</feature>